<dbReference type="Pfam" id="PF07978">
    <property type="entry name" value="NIPSNAP"/>
    <property type="match status" value="2"/>
</dbReference>
<dbReference type="Ensembl" id="ENSMODT00000020682.4">
    <property type="protein sequence ID" value="ENSMODP00000020325.3"/>
    <property type="gene ID" value="ENSMODG00000016257.4"/>
</dbReference>
<dbReference type="GeneTree" id="ENSGT00950000183018"/>
<dbReference type="InterPro" id="IPR011008">
    <property type="entry name" value="Dimeric_a/b-barrel"/>
</dbReference>
<keyword evidence="4" id="KW-1185">Reference proteome</keyword>
<reference evidence="3 4" key="1">
    <citation type="journal article" date="2007" name="Nature">
        <title>Genome of the marsupial Monodelphis domestica reveals innovation in non-coding sequences.</title>
        <authorList>
            <person name="Mikkelsen T.S."/>
            <person name="Wakefield M.J."/>
            <person name="Aken B."/>
            <person name="Amemiya C.T."/>
            <person name="Chang J.L."/>
            <person name="Duke S."/>
            <person name="Garber M."/>
            <person name="Gentles A.J."/>
            <person name="Goodstadt L."/>
            <person name="Heger A."/>
            <person name="Jurka J."/>
            <person name="Kamal M."/>
            <person name="Mauceli E."/>
            <person name="Searle S.M."/>
            <person name="Sharpe T."/>
            <person name="Baker M.L."/>
            <person name="Batzer M.A."/>
            <person name="Benos P.V."/>
            <person name="Belov K."/>
            <person name="Clamp M."/>
            <person name="Cook A."/>
            <person name="Cuff J."/>
            <person name="Das R."/>
            <person name="Davidow L."/>
            <person name="Deakin J.E."/>
            <person name="Fazzari M.J."/>
            <person name="Glass J.L."/>
            <person name="Grabherr M."/>
            <person name="Greally J.M."/>
            <person name="Gu W."/>
            <person name="Hore T.A."/>
            <person name="Huttley G.A."/>
            <person name="Kleber M."/>
            <person name="Jirtle R.L."/>
            <person name="Koina E."/>
            <person name="Lee J.T."/>
            <person name="Mahony S."/>
            <person name="Marra M.A."/>
            <person name="Miller R.D."/>
            <person name="Nicholls R.D."/>
            <person name="Oda M."/>
            <person name="Papenfuss A.T."/>
            <person name="Parra Z.E."/>
            <person name="Pollock D.D."/>
            <person name="Ray D.A."/>
            <person name="Schein J.E."/>
            <person name="Speed T.P."/>
            <person name="Thompson K."/>
            <person name="VandeBerg J.L."/>
            <person name="Wade C.M."/>
            <person name="Walker J.A."/>
            <person name="Waters P.D."/>
            <person name="Webber C."/>
            <person name="Weidman J.R."/>
            <person name="Xie X."/>
            <person name="Zody M.C."/>
            <person name="Baldwin J."/>
            <person name="Abdouelleil A."/>
            <person name="Abdulkadir J."/>
            <person name="Abebe A."/>
            <person name="Abera B."/>
            <person name="Abreu J."/>
            <person name="Acer S.C."/>
            <person name="Aftuck L."/>
            <person name="Alexander A."/>
            <person name="An P."/>
            <person name="Anderson E."/>
            <person name="Anderson S."/>
            <person name="Arachi H."/>
            <person name="Azer M."/>
            <person name="Bachantsang P."/>
            <person name="Barry A."/>
            <person name="Bayul T."/>
            <person name="Berlin A."/>
            <person name="Bessette D."/>
            <person name="Bloom T."/>
            <person name="Bloom T."/>
            <person name="Boguslavskiy L."/>
            <person name="Bonnet C."/>
            <person name="Boukhgalter B."/>
            <person name="Bourzgui I."/>
            <person name="Brown A."/>
            <person name="Cahill P."/>
            <person name="Channer S."/>
            <person name="Cheshatsang Y."/>
            <person name="Chuda L."/>
            <person name="Citroen M."/>
            <person name="Collymore A."/>
            <person name="Cooke P."/>
            <person name="Costello M."/>
            <person name="D'Aco K."/>
            <person name="Daza R."/>
            <person name="De Haan G."/>
            <person name="DeGray S."/>
            <person name="DeMaso C."/>
            <person name="Dhargay N."/>
            <person name="Dooley K."/>
            <person name="Dooley E."/>
            <person name="Doricent M."/>
            <person name="Dorje P."/>
            <person name="Dorjee K."/>
            <person name="Dupes A."/>
            <person name="Elong R."/>
            <person name="Falk J."/>
            <person name="Farina A."/>
            <person name="Faro S."/>
            <person name="Ferguson D."/>
            <person name="Fisher S."/>
            <person name="Foley C.D."/>
            <person name="Franke A."/>
            <person name="Friedrich D."/>
            <person name="Gadbois L."/>
            <person name="Gearin G."/>
            <person name="Gearin C.R."/>
            <person name="Giannoukos G."/>
            <person name="Goode T."/>
            <person name="Graham J."/>
            <person name="Grandbois E."/>
            <person name="Grewal S."/>
            <person name="Gyaltsen K."/>
            <person name="Hafez N."/>
            <person name="Hagos B."/>
            <person name="Hall J."/>
            <person name="Henson C."/>
            <person name="Hollinger A."/>
            <person name="Honan T."/>
            <person name="Huard M.D."/>
            <person name="Hughes L."/>
            <person name="Hurhula B."/>
            <person name="Husby M.E."/>
            <person name="Kamat A."/>
            <person name="Kanga B."/>
            <person name="Kashin S."/>
            <person name="Khazanovich D."/>
            <person name="Kisner P."/>
            <person name="Lance K."/>
            <person name="Lara M."/>
            <person name="Lee W."/>
            <person name="Lennon N."/>
            <person name="Letendre F."/>
            <person name="LeVine R."/>
            <person name="Lipovsky A."/>
            <person name="Liu X."/>
            <person name="Liu J."/>
            <person name="Liu S."/>
            <person name="Lokyitsang T."/>
            <person name="Lokyitsang Y."/>
            <person name="Lubonja R."/>
            <person name="Lui A."/>
            <person name="MacDonald P."/>
            <person name="Magnisalis V."/>
            <person name="Maru K."/>
            <person name="Matthews C."/>
            <person name="McCusker W."/>
            <person name="McDonough S."/>
            <person name="Mehta T."/>
            <person name="Meldrim J."/>
            <person name="Meneus L."/>
            <person name="Mihai O."/>
            <person name="Mihalev A."/>
            <person name="Mihova T."/>
            <person name="Mittelman R."/>
            <person name="Mlenga V."/>
            <person name="Montmayeur A."/>
            <person name="Mulrain L."/>
            <person name="Navidi A."/>
            <person name="Naylor J."/>
            <person name="Negash T."/>
            <person name="Nguyen T."/>
            <person name="Nguyen N."/>
            <person name="Nicol R."/>
            <person name="Norbu C."/>
            <person name="Norbu N."/>
            <person name="Novod N."/>
            <person name="O'Neill B."/>
            <person name="Osman S."/>
            <person name="Markiewicz E."/>
            <person name="Oyono O.L."/>
            <person name="Patti C."/>
            <person name="Phunkhang P."/>
            <person name="Pierre F."/>
            <person name="Priest M."/>
            <person name="Raghuraman S."/>
            <person name="Rege F."/>
            <person name="Reyes R."/>
            <person name="Rise C."/>
            <person name="Rogov P."/>
            <person name="Ross K."/>
            <person name="Ryan E."/>
            <person name="Settipalli S."/>
            <person name="Shea T."/>
            <person name="Sherpa N."/>
            <person name="Shi L."/>
            <person name="Shih D."/>
            <person name="Sparrow T."/>
            <person name="Spaulding J."/>
            <person name="Stalker J."/>
            <person name="Stange-Thomann N."/>
            <person name="Stavropoulos S."/>
            <person name="Stone C."/>
            <person name="Strader C."/>
            <person name="Tesfaye S."/>
            <person name="Thomson T."/>
            <person name="Thoulutsang Y."/>
            <person name="Thoulutsang D."/>
            <person name="Topham K."/>
            <person name="Topping I."/>
            <person name="Tsamla T."/>
            <person name="Vassiliev H."/>
            <person name="Vo A."/>
            <person name="Wangchuk T."/>
            <person name="Wangdi T."/>
            <person name="Weiand M."/>
            <person name="Wilkinson J."/>
            <person name="Wilson A."/>
            <person name="Yadav S."/>
            <person name="Young G."/>
            <person name="Yu Q."/>
            <person name="Zembek L."/>
            <person name="Zhong D."/>
            <person name="Zimmer A."/>
            <person name="Zwirko Z."/>
            <person name="Jaffe D.B."/>
            <person name="Alvarez P."/>
            <person name="Brockman W."/>
            <person name="Butler J."/>
            <person name="Chin C."/>
            <person name="Gnerre S."/>
            <person name="MacCallum I."/>
            <person name="Graves J.A."/>
            <person name="Ponting C.P."/>
            <person name="Breen M."/>
            <person name="Samollow P.B."/>
            <person name="Lander E.S."/>
            <person name="Lindblad-Toh K."/>
        </authorList>
    </citation>
    <scope>NUCLEOTIDE SEQUENCE [LARGE SCALE GENOMIC DNA]</scope>
</reference>
<dbReference type="GeneID" id="100013734"/>
<dbReference type="OrthoDB" id="10262843at2759"/>
<evidence type="ECO:0000259" key="2">
    <source>
        <dbReference type="Pfam" id="PF07978"/>
    </source>
</evidence>
<organism evidence="3 4">
    <name type="scientific">Monodelphis domestica</name>
    <name type="common">Gray short-tailed opossum</name>
    <dbReference type="NCBI Taxonomy" id="13616"/>
    <lineage>
        <taxon>Eukaryota</taxon>
        <taxon>Metazoa</taxon>
        <taxon>Chordata</taxon>
        <taxon>Craniata</taxon>
        <taxon>Vertebrata</taxon>
        <taxon>Euteleostomi</taxon>
        <taxon>Mammalia</taxon>
        <taxon>Metatheria</taxon>
        <taxon>Didelphimorphia</taxon>
        <taxon>Didelphidae</taxon>
        <taxon>Monodelphis</taxon>
    </lineage>
</organism>
<dbReference type="PANTHER" id="PTHR21017">
    <property type="entry name" value="NIPSNAP-RELATED"/>
    <property type="match status" value="1"/>
</dbReference>
<dbReference type="CTD" id="25934"/>
<dbReference type="InterPro" id="IPR012577">
    <property type="entry name" value="NIPSNAP"/>
</dbReference>
<feature type="domain" description="NIPSNAP" evidence="2">
    <location>
        <begin position="38"/>
        <end position="137"/>
    </location>
</feature>
<dbReference type="KEGG" id="mdo:100013734"/>
<dbReference type="AlphaFoldDB" id="F7C1W8"/>
<dbReference type="FunFam" id="3.30.70.100:FF:000019">
    <property type="entry name" value="Protein NipSnap homolog 3A"/>
    <property type="match status" value="1"/>
</dbReference>
<evidence type="ECO:0000313" key="4">
    <source>
        <dbReference type="Proteomes" id="UP000002280"/>
    </source>
</evidence>
<dbReference type="Proteomes" id="UP000002280">
    <property type="component" value="Chromosome 6"/>
</dbReference>
<comment type="similarity">
    <text evidence="1">Belongs to the NipSnap family.</text>
</comment>
<feature type="domain" description="NIPSNAP" evidence="2">
    <location>
        <begin position="147"/>
        <end position="246"/>
    </location>
</feature>
<dbReference type="Bgee" id="ENSMODG00000016257">
    <property type="expression patterns" value="Expressed in liver and 20 other cell types or tissues"/>
</dbReference>
<sequence>MFLLRRFWPSLVASTSWRQSQVWASFGTGPKDSDGTFYEFRTYIIQPAKMNEFLKNTEEHIHLRTAHSELVGYWIQEFGGVINKVFHIWKFDNFAHRTKVRKALAKDKEWQEKYISRNLPFIIEQRNEVVYLVPWSKIEKPLKEGVYELCTFLMKPGGPILWGEDFEKSVNSHVHVGYSKLVGVFNTEYGALNKVHVLWWNESADSRAAGRQIAQQDARVVAAVRESCSHLESHENMLLIPASFSPLK</sequence>
<proteinExistence type="inferred from homology"/>
<dbReference type="SUPFAM" id="SSF54909">
    <property type="entry name" value="Dimeric alpha+beta barrel"/>
    <property type="match status" value="2"/>
</dbReference>
<dbReference type="Gene3D" id="3.30.70.100">
    <property type="match status" value="2"/>
</dbReference>
<dbReference type="GO" id="GO:0000423">
    <property type="term" value="P:mitophagy"/>
    <property type="evidence" value="ECO:0007669"/>
    <property type="project" value="UniProtKB-ARBA"/>
</dbReference>
<dbReference type="PANTHER" id="PTHR21017:SF19">
    <property type="entry name" value="PROTEIN NIPSNAP HOMOLOG 3B"/>
    <property type="match status" value="1"/>
</dbReference>
<name>F7C1W8_MONDO</name>
<evidence type="ECO:0000313" key="3">
    <source>
        <dbReference type="Ensembl" id="ENSMODP00000020325.3"/>
    </source>
</evidence>
<dbReference type="eggNOG" id="KOG2883">
    <property type="taxonomic scope" value="Eukaryota"/>
</dbReference>
<evidence type="ECO:0000256" key="1">
    <source>
        <dbReference type="ARBA" id="ARBA00005291"/>
    </source>
</evidence>
<reference evidence="3" key="2">
    <citation type="submission" date="2025-08" db="UniProtKB">
        <authorList>
            <consortium name="Ensembl"/>
        </authorList>
    </citation>
    <scope>IDENTIFICATION</scope>
</reference>
<dbReference type="HOGENOM" id="CLU_085919_0_1_1"/>
<protein>
    <submittedName>
        <fullName evidence="3">Nipsnap homolog 3A</fullName>
    </submittedName>
</protein>
<dbReference type="OMA" id="WYESADH"/>
<dbReference type="FunFam" id="3.30.70.100:FF:000017">
    <property type="entry name" value="Protein NipSnap homolog 3A"/>
    <property type="match status" value="1"/>
</dbReference>
<dbReference type="InterPro" id="IPR051557">
    <property type="entry name" value="NipSnap_domain"/>
</dbReference>
<accession>F7C1W8</accession>
<reference evidence="3" key="3">
    <citation type="submission" date="2025-09" db="UniProtKB">
        <authorList>
            <consortium name="Ensembl"/>
        </authorList>
    </citation>
    <scope>IDENTIFICATION</scope>
</reference>